<dbReference type="InterPro" id="IPR003346">
    <property type="entry name" value="Transposase_20"/>
</dbReference>
<evidence type="ECO:0000259" key="1">
    <source>
        <dbReference type="Pfam" id="PF02371"/>
    </source>
</evidence>
<dbReference type="InterPro" id="IPR047650">
    <property type="entry name" value="Transpos_IS110"/>
</dbReference>
<dbReference type="EMBL" id="FONG01000036">
    <property type="protein sequence ID" value="SFF90856.1"/>
    <property type="molecule type" value="Genomic_DNA"/>
</dbReference>
<evidence type="ECO:0000313" key="3">
    <source>
        <dbReference type="Proteomes" id="UP000199323"/>
    </source>
</evidence>
<dbReference type="Proteomes" id="UP000199323">
    <property type="component" value="Unassembled WGS sequence"/>
</dbReference>
<evidence type="ECO:0000313" key="2">
    <source>
        <dbReference type="EMBL" id="SFF90856.1"/>
    </source>
</evidence>
<dbReference type="AlphaFoldDB" id="A0A1I2MNA6"/>
<gene>
    <name evidence="2" type="ORF">SAMN05216251_13613</name>
</gene>
<dbReference type="PANTHER" id="PTHR33055:SF3">
    <property type="entry name" value="PUTATIVE TRANSPOSASE FOR IS117-RELATED"/>
    <property type="match status" value="1"/>
</dbReference>
<dbReference type="GO" id="GO:0004803">
    <property type="term" value="F:transposase activity"/>
    <property type="evidence" value="ECO:0007669"/>
    <property type="project" value="InterPro"/>
</dbReference>
<dbReference type="Pfam" id="PF02371">
    <property type="entry name" value="Transposase_20"/>
    <property type="match status" value="1"/>
</dbReference>
<organism evidence="2 3">
    <name type="scientific">Actinacidiphila alni</name>
    <dbReference type="NCBI Taxonomy" id="380248"/>
    <lineage>
        <taxon>Bacteria</taxon>
        <taxon>Bacillati</taxon>
        <taxon>Actinomycetota</taxon>
        <taxon>Actinomycetes</taxon>
        <taxon>Kitasatosporales</taxon>
        <taxon>Streptomycetaceae</taxon>
        <taxon>Actinacidiphila</taxon>
    </lineage>
</organism>
<name>A0A1I2MNA6_9ACTN</name>
<sequence length="170" mass="18834">MGIRTLSLLSELDNACQVNERLEVLALDAFSRHPHSAVYRTFPGLKSVLGARVFAEIGDDPDRFTNARALRSYAGTAPLTWASGDTQVVTHRRVANRRLKVAVHSWAFTSLNRSPGCRALYDRRREHGDRYAAALRHVGGRLLAGLHHCIQTGTVFSETAMFPHATTPTQ</sequence>
<protein>
    <submittedName>
        <fullName evidence="2">Transposase IS116/IS110/IS902 family protein</fullName>
    </submittedName>
</protein>
<dbReference type="GO" id="GO:0006313">
    <property type="term" value="P:DNA transposition"/>
    <property type="evidence" value="ECO:0007669"/>
    <property type="project" value="InterPro"/>
</dbReference>
<dbReference type="GO" id="GO:0003677">
    <property type="term" value="F:DNA binding"/>
    <property type="evidence" value="ECO:0007669"/>
    <property type="project" value="InterPro"/>
</dbReference>
<feature type="domain" description="Transposase IS116/IS110/IS902 C-terminal" evidence="1">
    <location>
        <begin position="40"/>
        <end position="121"/>
    </location>
</feature>
<keyword evidence="3" id="KW-1185">Reference proteome</keyword>
<dbReference type="PANTHER" id="PTHR33055">
    <property type="entry name" value="TRANSPOSASE FOR INSERTION SEQUENCE ELEMENT IS1111A"/>
    <property type="match status" value="1"/>
</dbReference>
<accession>A0A1I2MNA6</accession>
<proteinExistence type="predicted"/>
<reference evidence="2 3" key="1">
    <citation type="submission" date="2016-10" db="EMBL/GenBank/DDBJ databases">
        <authorList>
            <person name="de Groot N.N."/>
        </authorList>
    </citation>
    <scope>NUCLEOTIDE SEQUENCE [LARGE SCALE GENOMIC DNA]</scope>
    <source>
        <strain evidence="2 3">CGMCC 4.3510</strain>
    </source>
</reference>